<sequence length="101" mass="10948">MSDGDDAAFIYVQGKRAVILTMRNLSTICEDADTPDVLEAPTIGPFRFAAKGHLAYRLVWVNPHSGRDGYEPLTGGMAAALPHLDDSCAATVLRPWRMLCG</sequence>
<proteinExistence type="predicted"/>
<evidence type="ECO:0000313" key="1">
    <source>
        <dbReference type="EMBL" id="GAA5202380.1"/>
    </source>
</evidence>
<protein>
    <submittedName>
        <fullName evidence="1">Uncharacterized protein</fullName>
    </submittedName>
</protein>
<dbReference type="Proteomes" id="UP001501570">
    <property type="component" value="Unassembled WGS sequence"/>
</dbReference>
<keyword evidence="2" id="KW-1185">Reference proteome</keyword>
<gene>
    <name evidence="1" type="ORF">GCM10023322_84180</name>
</gene>
<dbReference type="EMBL" id="BAABJQ010000074">
    <property type="protein sequence ID" value="GAA5202380.1"/>
    <property type="molecule type" value="Genomic_DNA"/>
</dbReference>
<name>A0ABP9ST28_9ACTN</name>
<organism evidence="1 2">
    <name type="scientific">Rugosimonospora acidiphila</name>
    <dbReference type="NCBI Taxonomy" id="556531"/>
    <lineage>
        <taxon>Bacteria</taxon>
        <taxon>Bacillati</taxon>
        <taxon>Actinomycetota</taxon>
        <taxon>Actinomycetes</taxon>
        <taxon>Micromonosporales</taxon>
        <taxon>Micromonosporaceae</taxon>
        <taxon>Rugosimonospora</taxon>
    </lineage>
</organism>
<comment type="caution">
    <text evidence="1">The sequence shown here is derived from an EMBL/GenBank/DDBJ whole genome shotgun (WGS) entry which is preliminary data.</text>
</comment>
<accession>A0ABP9ST28</accession>
<reference evidence="2" key="1">
    <citation type="journal article" date="2019" name="Int. J. Syst. Evol. Microbiol.">
        <title>The Global Catalogue of Microorganisms (GCM) 10K type strain sequencing project: providing services to taxonomists for standard genome sequencing and annotation.</title>
        <authorList>
            <consortium name="The Broad Institute Genomics Platform"/>
            <consortium name="The Broad Institute Genome Sequencing Center for Infectious Disease"/>
            <person name="Wu L."/>
            <person name="Ma J."/>
        </authorList>
    </citation>
    <scope>NUCLEOTIDE SEQUENCE [LARGE SCALE GENOMIC DNA]</scope>
    <source>
        <strain evidence="2">JCM 18304</strain>
    </source>
</reference>
<evidence type="ECO:0000313" key="2">
    <source>
        <dbReference type="Proteomes" id="UP001501570"/>
    </source>
</evidence>